<comment type="subcellular location">
    <subcellularLocation>
        <location evidence="1">Endoplasmic reticulum membrane</location>
        <topology evidence="1">Multi-pass membrane protein</topology>
    </subcellularLocation>
</comment>
<gene>
    <name evidence="15" type="primary">RvY_14722-1</name>
    <name evidence="15" type="synonym">RvY_14722.1</name>
    <name evidence="15" type="ORF">RvY_14722</name>
</gene>
<organism evidence="15 16">
    <name type="scientific">Ramazzottius varieornatus</name>
    <name type="common">Water bear</name>
    <name type="synonym">Tardigrade</name>
    <dbReference type="NCBI Taxonomy" id="947166"/>
    <lineage>
        <taxon>Eukaryota</taxon>
        <taxon>Metazoa</taxon>
        <taxon>Ecdysozoa</taxon>
        <taxon>Tardigrada</taxon>
        <taxon>Eutardigrada</taxon>
        <taxon>Parachela</taxon>
        <taxon>Hypsibioidea</taxon>
        <taxon>Ramazzottiidae</taxon>
        <taxon>Ramazzottius</taxon>
    </lineage>
</organism>
<feature type="transmembrane region" description="Helical" evidence="13">
    <location>
        <begin position="284"/>
        <end position="303"/>
    </location>
</feature>
<dbReference type="PANTHER" id="PTHR13046">
    <property type="entry name" value="PROTEASE U48 CAAX PRENYL PROTEASE RCE1"/>
    <property type="match status" value="1"/>
</dbReference>
<dbReference type="GO" id="GO:0005789">
    <property type="term" value="C:endoplasmic reticulum membrane"/>
    <property type="evidence" value="ECO:0007669"/>
    <property type="project" value="UniProtKB-SubCell"/>
</dbReference>
<comment type="similarity">
    <text evidence="2">Belongs to the peptidase U48 family.</text>
</comment>
<feature type="transmembrane region" description="Helical" evidence="13">
    <location>
        <begin position="229"/>
        <end position="248"/>
    </location>
</feature>
<evidence type="ECO:0000256" key="9">
    <source>
        <dbReference type="ARBA" id="ARBA00032607"/>
    </source>
</evidence>
<feature type="transmembrane region" description="Helical" evidence="13">
    <location>
        <begin position="186"/>
        <end position="209"/>
    </location>
</feature>
<feature type="transmembrane region" description="Helical" evidence="13">
    <location>
        <begin position="106"/>
        <end position="125"/>
    </location>
</feature>
<keyword evidence="4 13" id="KW-0812">Transmembrane</keyword>
<dbReference type="InterPro" id="IPR003675">
    <property type="entry name" value="Rce1/LyrA-like_dom"/>
</dbReference>
<keyword evidence="7 13" id="KW-1133">Transmembrane helix</keyword>
<dbReference type="GO" id="GO:0071586">
    <property type="term" value="P:CAAX-box protein processing"/>
    <property type="evidence" value="ECO:0007669"/>
    <property type="project" value="InterPro"/>
</dbReference>
<evidence type="ECO:0000256" key="2">
    <source>
        <dbReference type="ARBA" id="ARBA00006897"/>
    </source>
</evidence>
<dbReference type="AlphaFoldDB" id="A0A1D1VXC2"/>
<dbReference type="Pfam" id="PF02517">
    <property type="entry name" value="Rce1-like"/>
    <property type="match status" value="1"/>
</dbReference>
<evidence type="ECO:0000256" key="10">
    <source>
        <dbReference type="ARBA" id="ARBA00047280"/>
    </source>
</evidence>
<feature type="domain" description="CAAX prenyl protease 2/Lysostaphin resistance protein A-like" evidence="14">
    <location>
        <begin position="161"/>
        <end position="264"/>
    </location>
</feature>
<feature type="transmembrane region" description="Helical" evidence="13">
    <location>
        <begin position="69"/>
        <end position="86"/>
    </location>
</feature>
<dbReference type="EC" id="3.4.26.1" evidence="11"/>
<keyword evidence="6" id="KW-0256">Endoplasmic reticulum</keyword>
<accession>A0A1D1VXC2</accession>
<keyword evidence="3" id="KW-0645">Protease</keyword>
<evidence type="ECO:0000259" key="14">
    <source>
        <dbReference type="Pfam" id="PF02517"/>
    </source>
</evidence>
<evidence type="ECO:0000256" key="7">
    <source>
        <dbReference type="ARBA" id="ARBA00022989"/>
    </source>
</evidence>
<keyword evidence="8 13" id="KW-0472">Membrane</keyword>
<evidence type="ECO:0000256" key="1">
    <source>
        <dbReference type="ARBA" id="ARBA00004477"/>
    </source>
</evidence>
<evidence type="ECO:0000313" key="16">
    <source>
        <dbReference type="Proteomes" id="UP000186922"/>
    </source>
</evidence>
<sequence length="315" mass="35798">MQHAEPKTPSSWRADSSSNVDLWAWTSGLSIAFSYVVSLYIHPSGSKIIGFPKGDRNDPHEIRRRFQKVFFASLFSCAVSVCFQLRSGSDMSAAFHRMGFKFSGFLPAITLPILLTLILFSGALLSDYLQGRFRGYNQAFFSLLWYNLHYRRRILRDTIYSWMWWRAYVVAPLSEEFVYRACLIPVIAWCYGTTTAVFLSPLAFGVAHLHHIFDRVRHGAPVAEAISSTLFQIFYTFVFGVYSAFLFVRTGHIVAPILVHALCNRLGVPDVEPLVKGASSQRMVVGLTHLAGFTLWLIFLYPWTEPSLYGPRELV</sequence>
<dbReference type="PANTHER" id="PTHR13046:SF0">
    <property type="entry name" value="CAAX PRENYL PROTEASE 2"/>
    <property type="match status" value="1"/>
</dbReference>
<dbReference type="GO" id="GO:0004222">
    <property type="term" value="F:metalloendopeptidase activity"/>
    <property type="evidence" value="ECO:0007669"/>
    <property type="project" value="InterPro"/>
</dbReference>
<comment type="catalytic activity">
    <reaction evidence="10">
        <text>Hydrolyzes the peptide bond -P2-(S-farnesyl or geranylgeranyl)C-P1'-P2'-P3'-COOH where P1' and P2' are amino acids with aliphatic sidechains and P3' is any C-terminal residue.</text>
        <dbReference type="EC" id="3.4.26.1"/>
    </reaction>
</comment>
<reference evidence="15 16" key="1">
    <citation type="journal article" date="2016" name="Nat. Commun.">
        <title>Extremotolerant tardigrade genome and improved radiotolerance of human cultured cells by tardigrade-unique protein.</title>
        <authorList>
            <person name="Hashimoto T."/>
            <person name="Horikawa D.D."/>
            <person name="Saito Y."/>
            <person name="Kuwahara H."/>
            <person name="Kozuka-Hata H."/>
            <person name="Shin-I T."/>
            <person name="Minakuchi Y."/>
            <person name="Ohishi K."/>
            <person name="Motoyama A."/>
            <person name="Aizu T."/>
            <person name="Enomoto A."/>
            <person name="Kondo K."/>
            <person name="Tanaka S."/>
            <person name="Hara Y."/>
            <person name="Koshikawa S."/>
            <person name="Sagara H."/>
            <person name="Miura T."/>
            <person name="Yokobori S."/>
            <person name="Miyagawa K."/>
            <person name="Suzuki Y."/>
            <person name="Kubo T."/>
            <person name="Oyama M."/>
            <person name="Kohara Y."/>
            <person name="Fujiyama A."/>
            <person name="Arakawa K."/>
            <person name="Katayama T."/>
            <person name="Toyoda A."/>
            <person name="Kunieda T."/>
        </authorList>
    </citation>
    <scope>NUCLEOTIDE SEQUENCE [LARGE SCALE GENOMIC DNA]</scope>
    <source>
        <strain evidence="15 16">YOKOZUNA-1</strain>
    </source>
</reference>
<dbReference type="OrthoDB" id="271604at2759"/>
<dbReference type="STRING" id="947166.A0A1D1VXC2"/>
<evidence type="ECO:0000256" key="3">
    <source>
        <dbReference type="ARBA" id="ARBA00022670"/>
    </source>
</evidence>
<dbReference type="EMBL" id="BDGG01000010">
    <property type="protein sequence ID" value="GAV04448.1"/>
    <property type="molecule type" value="Genomic_DNA"/>
</dbReference>
<evidence type="ECO:0000256" key="6">
    <source>
        <dbReference type="ARBA" id="ARBA00022824"/>
    </source>
</evidence>
<evidence type="ECO:0000256" key="4">
    <source>
        <dbReference type="ARBA" id="ARBA00022692"/>
    </source>
</evidence>
<keyword evidence="16" id="KW-1185">Reference proteome</keyword>
<protein>
    <recommendedName>
        <fullName evidence="12">CAAX prenyl protease 2</fullName>
        <ecNumber evidence="11">3.4.26.1</ecNumber>
    </recommendedName>
    <alternativeName>
        <fullName evidence="9">Farnesylated proteins-converting enzyme 2</fullName>
    </alternativeName>
</protein>
<dbReference type="InterPro" id="IPR039731">
    <property type="entry name" value="Rce1"/>
</dbReference>
<keyword evidence="5" id="KW-0378">Hydrolase</keyword>
<evidence type="ECO:0000256" key="12">
    <source>
        <dbReference type="ARBA" id="ARBA00049763"/>
    </source>
</evidence>
<proteinExistence type="inferred from homology"/>
<comment type="caution">
    <text evidence="15">The sequence shown here is derived from an EMBL/GenBank/DDBJ whole genome shotgun (WGS) entry which is preliminary data.</text>
</comment>
<name>A0A1D1VXC2_RAMVA</name>
<evidence type="ECO:0000313" key="15">
    <source>
        <dbReference type="EMBL" id="GAV04448.1"/>
    </source>
</evidence>
<evidence type="ECO:0000256" key="11">
    <source>
        <dbReference type="ARBA" id="ARBA00049729"/>
    </source>
</evidence>
<evidence type="ECO:0000256" key="5">
    <source>
        <dbReference type="ARBA" id="ARBA00022801"/>
    </source>
</evidence>
<feature type="transmembrane region" description="Helical" evidence="13">
    <location>
        <begin position="22"/>
        <end position="41"/>
    </location>
</feature>
<dbReference type="Proteomes" id="UP000186922">
    <property type="component" value="Unassembled WGS sequence"/>
</dbReference>
<evidence type="ECO:0000256" key="13">
    <source>
        <dbReference type="SAM" id="Phobius"/>
    </source>
</evidence>
<evidence type="ECO:0000256" key="8">
    <source>
        <dbReference type="ARBA" id="ARBA00023136"/>
    </source>
</evidence>